<comment type="caution">
    <text evidence="1">The sequence shown here is derived from an EMBL/GenBank/DDBJ whole genome shotgun (WGS) entry which is preliminary data.</text>
</comment>
<gene>
    <name evidence="1" type="ORF">S01H4_58078</name>
</gene>
<dbReference type="EMBL" id="BART01033886">
    <property type="protein sequence ID" value="GAH12161.1"/>
    <property type="molecule type" value="Genomic_DNA"/>
</dbReference>
<dbReference type="AlphaFoldDB" id="X1CUI6"/>
<feature type="non-terminal residue" evidence="1">
    <location>
        <position position="1"/>
    </location>
</feature>
<organism evidence="1">
    <name type="scientific">marine sediment metagenome</name>
    <dbReference type="NCBI Taxonomy" id="412755"/>
    <lineage>
        <taxon>unclassified sequences</taxon>
        <taxon>metagenomes</taxon>
        <taxon>ecological metagenomes</taxon>
    </lineage>
</organism>
<reference evidence="1" key="1">
    <citation type="journal article" date="2014" name="Front. Microbiol.">
        <title>High frequency of phylogenetically diverse reductive dehalogenase-homologous genes in deep subseafloor sedimentary metagenomes.</title>
        <authorList>
            <person name="Kawai M."/>
            <person name="Futagami T."/>
            <person name="Toyoda A."/>
            <person name="Takaki Y."/>
            <person name="Nishi S."/>
            <person name="Hori S."/>
            <person name="Arai W."/>
            <person name="Tsubouchi T."/>
            <person name="Morono Y."/>
            <person name="Uchiyama I."/>
            <person name="Ito T."/>
            <person name="Fujiyama A."/>
            <person name="Inagaki F."/>
            <person name="Takami H."/>
        </authorList>
    </citation>
    <scope>NUCLEOTIDE SEQUENCE</scope>
    <source>
        <strain evidence="1">Expedition CK06-06</strain>
    </source>
</reference>
<sequence>PQKEIKKIYRFLDSDELDLEKMIASVDQNLYRKRRR</sequence>
<protein>
    <submittedName>
        <fullName evidence="1">Uncharacterized protein</fullName>
    </submittedName>
</protein>
<name>X1CUI6_9ZZZZ</name>
<proteinExistence type="predicted"/>
<evidence type="ECO:0000313" key="1">
    <source>
        <dbReference type="EMBL" id="GAH12161.1"/>
    </source>
</evidence>
<accession>X1CUI6</accession>